<sequence length="16" mass="1765">MQTSIQTSEAIEPTQT</sequence>
<evidence type="ECO:0000313" key="1">
    <source>
        <dbReference type="EMBL" id="KFA67873.1"/>
    </source>
</evidence>
<reference evidence="1 2" key="1">
    <citation type="journal article" date="2014" name="BMC Genomics">
        <title>Comparative genome sequencing reveals chemotype-specific gene clusters in the toxigenic black mold Stachybotrys.</title>
        <authorList>
            <person name="Semeiks J."/>
            <person name="Borek D."/>
            <person name="Otwinowski Z."/>
            <person name="Grishin N.V."/>
        </authorList>
    </citation>
    <scope>NUCLEOTIDE SEQUENCE [LARGE SCALE GENOMIC DNA]</scope>
    <source>
        <strain evidence="1 2">IBT 40285</strain>
    </source>
</reference>
<feature type="non-terminal residue" evidence="1">
    <location>
        <position position="16"/>
    </location>
</feature>
<evidence type="ECO:0000313" key="2">
    <source>
        <dbReference type="Proteomes" id="UP000028524"/>
    </source>
</evidence>
<organism evidence="1 2">
    <name type="scientific">Stachybotrys chlorohalonatus (strain IBT 40285)</name>
    <dbReference type="NCBI Taxonomy" id="1283841"/>
    <lineage>
        <taxon>Eukaryota</taxon>
        <taxon>Fungi</taxon>
        <taxon>Dikarya</taxon>
        <taxon>Ascomycota</taxon>
        <taxon>Pezizomycotina</taxon>
        <taxon>Sordariomycetes</taxon>
        <taxon>Hypocreomycetidae</taxon>
        <taxon>Hypocreales</taxon>
        <taxon>Stachybotryaceae</taxon>
        <taxon>Stachybotrys</taxon>
    </lineage>
</organism>
<dbReference type="Proteomes" id="UP000028524">
    <property type="component" value="Unassembled WGS sequence"/>
</dbReference>
<protein>
    <submittedName>
        <fullName evidence="1">Uncharacterized protein</fullName>
    </submittedName>
</protein>
<accession>A0A084QV88</accession>
<dbReference type="HOGENOM" id="CLU_3433910_0_0_1"/>
<dbReference type="AlphaFoldDB" id="A0A084QV88"/>
<name>A0A084QV88_STAC4</name>
<proteinExistence type="predicted"/>
<dbReference type="InParanoid" id="A0A084QV88"/>
<keyword evidence="2" id="KW-1185">Reference proteome</keyword>
<gene>
    <name evidence="1" type="ORF">S40285_10850</name>
</gene>
<dbReference type="EMBL" id="KL660081">
    <property type="protein sequence ID" value="KFA67873.1"/>
    <property type="molecule type" value="Genomic_DNA"/>
</dbReference>